<feature type="region of interest" description="Disordered" evidence="1">
    <location>
        <begin position="1"/>
        <end position="28"/>
    </location>
</feature>
<feature type="compositionally biased region" description="Low complexity" evidence="1">
    <location>
        <begin position="11"/>
        <end position="22"/>
    </location>
</feature>
<protein>
    <submittedName>
        <fullName evidence="2">Uncharacterized protein</fullName>
    </submittedName>
</protein>
<keyword evidence="3" id="KW-1185">Reference proteome</keyword>
<dbReference type="EMBL" id="JAECZO010000070">
    <property type="protein sequence ID" value="KAK7196199.1"/>
    <property type="molecule type" value="Genomic_DNA"/>
</dbReference>
<proteinExistence type="predicted"/>
<name>A0AAW0ETC1_9TRYP</name>
<dbReference type="AlphaFoldDB" id="A0AAW0ETC1"/>
<evidence type="ECO:0000313" key="3">
    <source>
        <dbReference type="Proteomes" id="UP001430356"/>
    </source>
</evidence>
<evidence type="ECO:0000313" key="2">
    <source>
        <dbReference type="EMBL" id="KAK7196199.1"/>
    </source>
</evidence>
<comment type="caution">
    <text evidence="2">The sequence shown here is derived from an EMBL/GenBank/DDBJ whole genome shotgun (WGS) entry which is preliminary data.</text>
</comment>
<dbReference type="Proteomes" id="UP001430356">
    <property type="component" value="Unassembled WGS sequence"/>
</dbReference>
<gene>
    <name evidence="2" type="ORF">NESM_000555200</name>
</gene>
<sequence>MQSSSTPCIVASHAESEAAPSSDTAATGQRVTLTAKHAAAHTAADPKAAEVVRVSLFPERVVTLRSAGDASPGWNDVVG</sequence>
<reference evidence="2 3" key="1">
    <citation type="journal article" date="2021" name="MBio">
        <title>A New Model Trypanosomatid, Novymonas esmeraldas: Genomic Perception of Its 'Candidatus Pandoraea novymonadis' Endosymbiont.</title>
        <authorList>
            <person name="Zakharova A."/>
            <person name="Saura A."/>
            <person name="Butenko A."/>
            <person name="Podesvova L."/>
            <person name="Warmusova S."/>
            <person name="Kostygov A.Y."/>
            <person name="Nenarokova A."/>
            <person name="Lukes J."/>
            <person name="Opperdoes F.R."/>
            <person name="Yurchenko V."/>
        </authorList>
    </citation>
    <scope>NUCLEOTIDE SEQUENCE [LARGE SCALE GENOMIC DNA]</scope>
    <source>
        <strain evidence="2 3">E262AT.01</strain>
    </source>
</reference>
<organism evidence="2 3">
    <name type="scientific">Novymonas esmeraldas</name>
    <dbReference type="NCBI Taxonomy" id="1808958"/>
    <lineage>
        <taxon>Eukaryota</taxon>
        <taxon>Discoba</taxon>
        <taxon>Euglenozoa</taxon>
        <taxon>Kinetoplastea</taxon>
        <taxon>Metakinetoplastina</taxon>
        <taxon>Trypanosomatida</taxon>
        <taxon>Trypanosomatidae</taxon>
        <taxon>Novymonas</taxon>
    </lineage>
</organism>
<evidence type="ECO:0000256" key="1">
    <source>
        <dbReference type="SAM" id="MobiDB-lite"/>
    </source>
</evidence>
<accession>A0AAW0ETC1</accession>